<dbReference type="SUPFAM" id="SSF56281">
    <property type="entry name" value="Metallo-hydrolase/oxidoreductase"/>
    <property type="match status" value="1"/>
</dbReference>
<proteinExistence type="predicted"/>
<feature type="region of interest" description="Disordered" evidence="4">
    <location>
        <begin position="793"/>
        <end position="833"/>
    </location>
</feature>
<evidence type="ECO:0000313" key="5">
    <source>
        <dbReference type="EMBL" id="KAL0858431.1"/>
    </source>
</evidence>
<dbReference type="PANTHER" id="PTHR23240:SF8">
    <property type="entry name" value="PROTEIN ARTEMIS"/>
    <property type="match status" value="1"/>
</dbReference>
<evidence type="ECO:0000256" key="3">
    <source>
        <dbReference type="ARBA" id="ARBA00022839"/>
    </source>
</evidence>
<keyword evidence="2" id="KW-0378">Hydrolase</keyword>
<organism evidence="5 6">
    <name type="scientific">Loxostege sticticalis</name>
    <name type="common">Beet webworm moth</name>
    <dbReference type="NCBI Taxonomy" id="481309"/>
    <lineage>
        <taxon>Eukaryota</taxon>
        <taxon>Metazoa</taxon>
        <taxon>Ecdysozoa</taxon>
        <taxon>Arthropoda</taxon>
        <taxon>Hexapoda</taxon>
        <taxon>Insecta</taxon>
        <taxon>Pterygota</taxon>
        <taxon>Neoptera</taxon>
        <taxon>Endopterygota</taxon>
        <taxon>Lepidoptera</taxon>
        <taxon>Glossata</taxon>
        <taxon>Ditrysia</taxon>
        <taxon>Pyraloidea</taxon>
        <taxon>Crambidae</taxon>
        <taxon>Pyraustinae</taxon>
        <taxon>Loxostege</taxon>
    </lineage>
</organism>
<dbReference type="InterPro" id="IPR036866">
    <property type="entry name" value="RibonucZ/Hydroxyglut_hydro"/>
</dbReference>
<sequence length="833" mass="96209">MAFSMSSFDGIIPELPGIAVDNFERCDRSLIKHLEDNGVKIYMSEITAGIIGAIPCYHGVKKFIKTLKFGAKTNVKLPMQYEDVILEVTLIPAGHCFGSVMFLFKTPFTTVLFTGDFRTSVNDVCKLGQLHTQTGDPIKIYKMYVDTTFMDCMYENFPKRSETVGYAIAEIKSWLDRDPENAVALHPSARFGYENLFIEIYKKLGMKVYVAEKDWAIYSDFTDRISGLTNTYETRIHKCSNRSEKYPHKNCVPDSASTKYLFVHLSAMKWDNINTEQLSISKPSDKRLDVCFATHCSRSEIIHFVTYFSPTNVVGFPNPYEVENAKDDDVKVVFKACKRKISSLCQTSICVSIFSISNYYIYLFILYVCIMSTSKSTKKISIQASRFDNPNYIRDRYRDLIKKPEIPDSMMKKRRPFNPAWMDYCDPYHCNDYHRTACGLNRKTMKFKWFQSVCHIILNNQCATYRGSLKFDIIESKYCMAYVMFLRSGCEPCDDEIEHPICAMSVTDYHVVLFKNICHMKTTNCAPATLNAPAYQKKTSEVTLTVEQRVNFLKRQIAEQIRDKQRTELILPINSDQDYSYVDIEKKPITPIMDFDRRKEDDKFRLREIIRPTQTTPEEPKMLRMPHKVKRVRSRNRDIESIANPFDSFYRRLITDENTPIKWLHCQDLITPFLSGFKTDFSVTKRLSVQDHKVVRLLQLLSLNTTGHTKDEIYSILYQISNIQIRLFQWDVSAITSLINLITKDNKAHTFKNIKRGVGNLLRSWHLDFGNTSNLLQQARIFRPPCVRVSNYGGSTKTSRGQRYTTSAKPKSTCAVPGATGCKNEDTDDDDDE</sequence>
<comment type="caution">
    <text evidence="5">The sequence shown here is derived from an EMBL/GenBank/DDBJ whole genome shotgun (WGS) entry which is preliminary data.</text>
</comment>
<dbReference type="Gene3D" id="3.60.15.10">
    <property type="entry name" value="Ribonuclease Z/Hydroxyacylglutathione hydrolase-like"/>
    <property type="match status" value="1"/>
</dbReference>
<dbReference type="Proteomes" id="UP001549920">
    <property type="component" value="Unassembled WGS sequence"/>
</dbReference>
<dbReference type="Gene3D" id="3.40.50.12650">
    <property type="match status" value="1"/>
</dbReference>
<keyword evidence="6" id="KW-1185">Reference proteome</keyword>
<evidence type="ECO:0000313" key="6">
    <source>
        <dbReference type="Proteomes" id="UP001549920"/>
    </source>
</evidence>
<reference evidence="5 6" key="1">
    <citation type="submission" date="2024-06" db="EMBL/GenBank/DDBJ databases">
        <title>A chromosome-level genome assembly of beet webworm, Loxostege sticticalis.</title>
        <authorList>
            <person name="Zhang Y."/>
        </authorList>
    </citation>
    <scope>NUCLEOTIDE SEQUENCE [LARGE SCALE GENOMIC DNA]</scope>
    <source>
        <strain evidence="5">AQ026</strain>
        <tissue evidence="5">Whole body</tissue>
    </source>
</reference>
<dbReference type="EMBL" id="JBEUOH010000030">
    <property type="protein sequence ID" value="KAL0858431.1"/>
    <property type="molecule type" value="Genomic_DNA"/>
</dbReference>
<protein>
    <submittedName>
        <fullName evidence="5">Uncharacterized protein</fullName>
    </submittedName>
</protein>
<gene>
    <name evidence="5" type="ORF">ABMA27_012308</name>
</gene>
<keyword evidence="1" id="KW-0540">Nuclease</keyword>
<evidence type="ECO:0000256" key="1">
    <source>
        <dbReference type="ARBA" id="ARBA00022722"/>
    </source>
</evidence>
<name>A0ABR3H0U2_LOXSC</name>
<evidence type="ECO:0000256" key="2">
    <source>
        <dbReference type="ARBA" id="ARBA00022801"/>
    </source>
</evidence>
<dbReference type="PANTHER" id="PTHR23240">
    <property type="entry name" value="DNA CROSS-LINK REPAIR PROTEIN PSO2/SNM1-RELATED"/>
    <property type="match status" value="1"/>
</dbReference>
<accession>A0ABR3H0U2</accession>
<feature type="compositionally biased region" description="Polar residues" evidence="4">
    <location>
        <begin position="793"/>
        <end position="810"/>
    </location>
</feature>
<keyword evidence="3" id="KW-0269">Exonuclease</keyword>
<evidence type="ECO:0000256" key="4">
    <source>
        <dbReference type="SAM" id="MobiDB-lite"/>
    </source>
</evidence>